<proteinExistence type="predicted"/>
<gene>
    <name evidence="1" type="ORF">C8N46_1214</name>
</gene>
<keyword evidence="2" id="KW-1185">Reference proteome</keyword>
<dbReference type="EMBL" id="QBKT01000021">
    <property type="protein sequence ID" value="PTX55287.1"/>
    <property type="molecule type" value="Genomic_DNA"/>
</dbReference>
<protein>
    <submittedName>
        <fullName evidence="1">Uncharacterized protein</fullName>
    </submittedName>
</protein>
<reference evidence="1 2" key="1">
    <citation type="submission" date="2018-04" db="EMBL/GenBank/DDBJ databases">
        <title>Genomic Encyclopedia of Archaeal and Bacterial Type Strains, Phase II (KMG-II): from individual species to whole genera.</title>
        <authorList>
            <person name="Goeker M."/>
        </authorList>
    </citation>
    <scope>NUCLEOTIDE SEQUENCE [LARGE SCALE GENOMIC DNA]</scope>
    <source>
        <strain evidence="1 2">DSM 25731</strain>
    </source>
</reference>
<evidence type="ECO:0000313" key="2">
    <source>
        <dbReference type="Proteomes" id="UP000244090"/>
    </source>
</evidence>
<sequence>MQRNRNLKYVGVNLTITANGKSTQEPKELVRGRCIGVTFFEFDAIPLQNINLSIEDTQGNPILEAVDVRDFKKGTIGGLEAYKPVNFKTNGKVLINMFSPEIVAREFSGHFLFVIDTDGYDR</sequence>
<accession>A0A2T6BGV8</accession>
<comment type="caution">
    <text evidence="1">The sequence shown here is derived from an EMBL/GenBank/DDBJ whole genome shotgun (WGS) entry which is preliminary data.</text>
</comment>
<evidence type="ECO:0000313" key="1">
    <source>
        <dbReference type="EMBL" id="PTX55287.1"/>
    </source>
</evidence>
<dbReference type="RefSeq" id="WP_108116881.1">
    <property type="nucleotide sequence ID" value="NZ_QBKT01000021.1"/>
</dbReference>
<dbReference type="OrthoDB" id="1151354at2"/>
<dbReference type="Proteomes" id="UP000244090">
    <property type="component" value="Unassembled WGS sequence"/>
</dbReference>
<organism evidence="1 2">
    <name type="scientific">Kordia periserrulae</name>
    <dbReference type="NCBI Taxonomy" id="701523"/>
    <lineage>
        <taxon>Bacteria</taxon>
        <taxon>Pseudomonadati</taxon>
        <taxon>Bacteroidota</taxon>
        <taxon>Flavobacteriia</taxon>
        <taxon>Flavobacteriales</taxon>
        <taxon>Flavobacteriaceae</taxon>
        <taxon>Kordia</taxon>
    </lineage>
</organism>
<name>A0A2T6BGV8_9FLAO</name>
<dbReference type="AlphaFoldDB" id="A0A2T6BGV8"/>